<dbReference type="GO" id="GO:0047865">
    <property type="term" value="F:dimethylglycine dehydrogenase activity"/>
    <property type="evidence" value="ECO:0007669"/>
    <property type="project" value="UniProtKB-EC"/>
</dbReference>
<dbReference type="InterPro" id="IPR027266">
    <property type="entry name" value="TrmE/GcvT-like"/>
</dbReference>
<evidence type="ECO:0000259" key="3">
    <source>
        <dbReference type="Pfam" id="PF01266"/>
    </source>
</evidence>
<comment type="similarity">
    <text evidence="1">Belongs to the GcvT family.</text>
</comment>
<protein>
    <submittedName>
        <fullName evidence="7">Dimethylglycine dehydrogenase</fullName>
        <ecNumber evidence="7">1.5.8.4</ecNumber>
    </submittedName>
</protein>
<dbReference type="Gene3D" id="3.30.70.1400">
    <property type="entry name" value="Aminomethyltransferase beta-barrel domains"/>
    <property type="match status" value="1"/>
</dbReference>
<dbReference type="InterPro" id="IPR032503">
    <property type="entry name" value="FAO_M"/>
</dbReference>
<dbReference type="PANTHER" id="PTHR13847">
    <property type="entry name" value="SARCOSINE DEHYDROGENASE-RELATED"/>
    <property type="match status" value="1"/>
</dbReference>
<dbReference type="Pfam" id="PF01266">
    <property type="entry name" value="DAO"/>
    <property type="match status" value="1"/>
</dbReference>
<evidence type="ECO:0000256" key="2">
    <source>
        <dbReference type="ARBA" id="ARBA00023002"/>
    </source>
</evidence>
<organism evidence="7 8">
    <name type="scientific">Planktomarina temperata RCA23</name>
    <dbReference type="NCBI Taxonomy" id="666509"/>
    <lineage>
        <taxon>Bacteria</taxon>
        <taxon>Pseudomonadati</taxon>
        <taxon>Pseudomonadota</taxon>
        <taxon>Alphaproteobacteria</taxon>
        <taxon>Rhodobacterales</taxon>
        <taxon>Paracoccaceae</taxon>
        <taxon>Planktomarina</taxon>
    </lineage>
</organism>
<reference evidence="7 8" key="1">
    <citation type="journal article" date="2014" name="ISME J.">
        <title>Adaptation of an abundant Roseobacter RCA organism to pelagic systems revealed by genomic and transcriptomic analyses.</title>
        <authorList>
            <person name="Voget S."/>
            <person name="Wemheuer B."/>
            <person name="Brinkhoff T."/>
            <person name="Vollmers J."/>
            <person name="Dietrich S."/>
            <person name="Giebel H.A."/>
            <person name="Beardsley C."/>
            <person name="Sardemann C."/>
            <person name="Bakenhus I."/>
            <person name="Billerbeck S."/>
            <person name="Daniel R."/>
            <person name="Simon M."/>
        </authorList>
    </citation>
    <scope>NUCLEOTIDE SEQUENCE [LARGE SCALE GENOMIC DNA]</scope>
    <source>
        <strain evidence="7 8">RCA23</strain>
    </source>
</reference>
<dbReference type="InterPro" id="IPR006076">
    <property type="entry name" value="FAD-dep_OxRdtase"/>
</dbReference>
<feature type="domain" description="Aminomethyltransferase C-terminal" evidence="5">
    <location>
        <begin position="718"/>
        <end position="795"/>
    </location>
</feature>
<dbReference type="Proteomes" id="UP000028680">
    <property type="component" value="Chromosome"/>
</dbReference>
<dbReference type="InterPro" id="IPR013977">
    <property type="entry name" value="GcvT_C"/>
</dbReference>
<gene>
    <name evidence="7" type="ORF">RCA23_c15530</name>
</gene>
<feature type="domain" description="GCVT N-terminal" evidence="4">
    <location>
        <begin position="426"/>
        <end position="698"/>
    </location>
</feature>
<dbReference type="Gene3D" id="3.30.1360.120">
    <property type="entry name" value="Probable tRNA modification gtpase trme, domain 1"/>
    <property type="match status" value="1"/>
</dbReference>
<feature type="domain" description="FAD dependent oxidoreductase" evidence="3">
    <location>
        <begin position="6"/>
        <end position="367"/>
    </location>
</feature>
<dbReference type="Gene3D" id="3.30.9.10">
    <property type="entry name" value="D-Amino Acid Oxidase, subunit A, domain 2"/>
    <property type="match status" value="1"/>
</dbReference>
<evidence type="ECO:0000313" key="8">
    <source>
        <dbReference type="Proteomes" id="UP000028680"/>
    </source>
</evidence>
<dbReference type="PROSITE" id="PS51257">
    <property type="entry name" value="PROKAR_LIPOPROTEIN"/>
    <property type="match status" value="1"/>
</dbReference>
<evidence type="ECO:0000259" key="5">
    <source>
        <dbReference type="Pfam" id="PF08669"/>
    </source>
</evidence>
<sequence>MKTTTRVAIIGGGVVGCSVLYHLTKLGWSDVMLLERSELTSGSTWHAAGGFHTLNGDTNMAALQGYTIKLYRELEAITGMSCGLHHVGGVTLADNQDRFDMLVAERAKHRYMGLETEIIGPDEIVKIAPVTNIEGIIGGLYDPLDGHLDPSGTTHAYAKAARMGGAHIETHCKVLSTTQRADGTWDLVTDKGTVHAEHIVNAAGLWAREVGAMAGVYFPLLPMEHQYLVTEEVPQIADMIDAGGEHPHVMDPAGESYLRQEGRGLCIGFYEQPCRPWAVNGTPWDFGHELLANDFDKIEDSIAFAYRRFPALEKAGVKSVIHGPFTFAPDGNPLVGPVPGMRNYWSACAVMAGFSQGGGVGLTLAQWMVEGEPERDVFAMDCARFGAWITPGYTVPKVVENYQRRFSVSYPNEELPAARGLRRTPMYDHFSAMGAVWGAQFGLEVPNYFAQNGEPDFETPSFRRSNAWDAVKREVKAVRRSVGINEVHNFSKFLVSGAHARAWLDRIMAGRIPQAGRLSLTPMLSPKGKLIGDFTVSCIREGLFQLTASYGSQAYHQRWFEQNMEPGVTLQNISDQRTGFQIAGPKAAEVLQACTTANVADIKFLDVKELVVGATACLVQQVSYTGDHGFELYCDPMAQRALWDRLWEAGKPHGMTPFGMRAMMSLRLDRFFGSWLSEFSPDYTAAETGLDRFIAFRKNVDFIGRSAAEAERLTPPERQLVIFEVDAHDADAVAYEPVFINGTVQGFCTSGGYSHHAEKSIAFALVPRAEVTDDLQAEIEILGQLRPAKRLLEPLL</sequence>
<evidence type="ECO:0000313" key="7">
    <source>
        <dbReference type="EMBL" id="AII87090.1"/>
    </source>
</evidence>
<accession>A0AAN0RJ08</accession>
<feature type="domain" description="FAD dependent oxidoreductase central" evidence="6">
    <location>
        <begin position="370"/>
        <end position="423"/>
    </location>
</feature>
<dbReference type="SUPFAM" id="SSF101790">
    <property type="entry name" value="Aminomethyltransferase beta-barrel domain"/>
    <property type="match status" value="1"/>
</dbReference>
<dbReference type="GO" id="GO:0005737">
    <property type="term" value="C:cytoplasm"/>
    <property type="evidence" value="ECO:0007669"/>
    <property type="project" value="TreeGrafter"/>
</dbReference>
<name>A0AAN0RJ08_9RHOB</name>
<dbReference type="InterPro" id="IPR036188">
    <property type="entry name" value="FAD/NAD-bd_sf"/>
</dbReference>
<dbReference type="EC" id="1.5.8.4" evidence="7"/>
<dbReference type="SUPFAM" id="SSF54373">
    <property type="entry name" value="FAD-linked reductases, C-terminal domain"/>
    <property type="match status" value="1"/>
</dbReference>
<dbReference type="InterPro" id="IPR029043">
    <property type="entry name" value="GcvT/YgfZ_C"/>
</dbReference>
<dbReference type="Gene3D" id="2.40.30.110">
    <property type="entry name" value="Aminomethyltransferase beta-barrel domains"/>
    <property type="match status" value="1"/>
</dbReference>
<dbReference type="PANTHER" id="PTHR13847:SF187">
    <property type="entry name" value="DIMETHYLGLYCINE DEHYDROGENASE, MITOCHONDRIAL"/>
    <property type="match status" value="1"/>
</dbReference>
<evidence type="ECO:0000256" key="1">
    <source>
        <dbReference type="ARBA" id="ARBA00008609"/>
    </source>
</evidence>
<proteinExistence type="inferred from homology"/>
<dbReference type="KEGG" id="ptp:RCA23_c15530"/>
<dbReference type="Gene3D" id="3.50.50.60">
    <property type="entry name" value="FAD/NAD(P)-binding domain"/>
    <property type="match status" value="1"/>
</dbReference>
<dbReference type="SUPFAM" id="SSF103025">
    <property type="entry name" value="Folate-binding domain"/>
    <property type="match status" value="1"/>
</dbReference>
<evidence type="ECO:0000259" key="6">
    <source>
        <dbReference type="Pfam" id="PF16350"/>
    </source>
</evidence>
<dbReference type="EMBL" id="CP003984">
    <property type="protein sequence ID" value="AII87090.1"/>
    <property type="molecule type" value="Genomic_DNA"/>
</dbReference>
<dbReference type="InterPro" id="IPR006222">
    <property type="entry name" value="GCVT_N"/>
</dbReference>
<keyword evidence="8" id="KW-1185">Reference proteome</keyword>
<dbReference type="RefSeq" id="WP_044049857.1">
    <property type="nucleotide sequence ID" value="NZ_CP003984.1"/>
</dbReference>
<dbReference type="Pfam" id="PF01571">
    <property type="entry name" value="GCV_T"/>
    <property type="match status" value="1"/>
</dbReference>
<dbReference type="AlphaFoldDB" id="A0AAN0RJ08"/>
<dbReference type="SUPFAM" id="SSF51905">
    <property type="entry name" value="FAD/NAD(P)-binding domain"/>
    <property type="match status" value="1"/>
</dbReference>
<evidence type="ECO:0000259" key="4">
    <source>
        <dbReference type="Pfam" id="PF01571"/>
    </source>
</evidence>
<dbReference type="Pfam" id="PF08669">
    <property type="entry name" value="GCV_T_C"/>
    <property type="match status" value="1"/>
</dbReference>
<keyword evidence="2 7" id="KW-0560">Oxidoreductase</keyword>
<dbReference type="Pfam" id="PF16350">
    <property type="entry name" value="FAO_M"/>
    <property type="match status" value="1"/>
</dbReference>
<dbReference type="GeneID" id="93368707"/>